<evidence type="ECO:0000313" key="4">
    <source>
        <dbReference type="Proteomes" id="UP000824260"/>
    </source>
</evidence>
<dbReference type="Pfam" id="PF13360">
    <property type="entry name" value="PQQ_2"/>
    <property type="match status" value="1"/>
</dbReference>
<dbReference type="Proteomes" id="UP000824260">
    <property type="component" value="Unassembled WGS sequence"/>
</dbReference>
<evidence type="ECO:0000259" key="2">
    <source>
        <dbReference type="Pfam" id="PF13360"/>
    </source>
</evidence>
<feature type="domain" description="Pyrrolo-quinoline quinone repeat" evidence="2">
    <location>
        <begin position="508"/>
        <end position="602"/>
    </location>
</feature>
<dbReference type="InterPro" id="IPR011047">
    <property type="entry name" value="Quinoprotein_ADH-like_sf"/>
</dbReference>
<dbReference type="AlphaFoldDB" id="A0A9D0ZJH5"/>
<dbReference type="InterPro" id="IPR015943">
    <property type="entry name" value="WD40/YVTN_repeat-like_dom_sf"/>
</dbReference>
<dbReference type="PANTHER" id="PTHR34512:SF30">
    <property type="entry name" value="OUTER MEMBRANE PROTEIN ASSEMBLY FACTOR BAMB"/>
    <property type="match status" value="1"/>
</dbReference>
<reference evidence="3" key="1">
    <citation type="submission" date="2020-10" db="EMBL/GenBank/DDBJ databases">
        <authorList>
            <person name="Gilroy R."/>
        </authorList>
    </citation>
    <scope>NUCLEOTIDE SEQUENCE</scope>
    <source>
        <strain evidence="3">ChiSjej6B24-2974</strain>
    </source>
</reference>
<evidence type="ECO:0000313" key="3">
    <source>
        <dbReference type="EMBL" id="HIQ81583.1"/>
    </source>
</evidence>
<dbReference type="EMBL" id="DVFZ01000009">
    <property type="protein sequence ID" value="HIQ81583.1"/>
    <property type="molecule type" value="Genomic_DNA"/>
</dbReference>
<sequence>MAVPQKGRRKPPQKSARKPVQKSTRKKTARKGPSRGVVAFFAVVAALLALLVILIRTLLSGSSAPDTGEASYMETPPPEATISAATAEALESTPAVTPSPTPGPGEYIVEAVVSQPSQFSLESIAVENGARVDTYARTPEIHMGLSNSYASIEGVTTFRGNNYRDSAAYGNIPNDPKLLETVWSVAIGQIDDWGGVGWTGQCAIVHWPEETVRIMNIREEKQGGDLTEVIYATLDGRIYFLDLEDGQATRAPINVGAPIKGSVTVDPRGYPLLYVGQGIPEVNGRSVDIGTRIFSLIDQEMLFFLDGDDSFAQRSWYAFDAAPLIDGETDTMLQVGENAILYLVHLNTDYDPAAGTISIAPEVDRYVFRSSISDQPGMENSLAVYNQYGYFVDNSGLLQCVNLNTLTCEWAGDAGDDTDATIVLEQEADGAVALYTATEREHSASTNEYAYLRKINALTGELIWRLPVHVYTSADNEGGSFATPALGKGDLGDLIYAHMTRTPNDGATLLAISKESGEVVWQAAMGSGGWSSPVCVYAENGKGYVLVGSSSGALRLYDGRTGNIISILDLEGNIEGSPAVFNDMLVVGTRSKRIFGVRIKGGEA</sequence>
<dbReference type="PANTHER" id="PTHR34512">
    <property type="entry name" value="CELL SURFACE PROTEIN"/>
    <property type="match status" value="1"/>
</dbReference>
<feature type="region of interest" description="Disordered" evidence="1">
    <location>
        <begin position="1"/>
        <end position="31"/>
    </location>
</feature>
<protein>
    <submittedName>
        <fullName evidence="3">PQQ-binding-like beta-propeller repeat protein</fullName>
    </submittedName>
</protein>
<organism evidence="3 4">
    <name type="scientific">Candidatus Pullichristensenella stercorigallinarum</name>
    <dbReference type="NCBI Taxonomy" id="2840909"/>
    <lineage>
        <taxon>Bacteria</taxon>
        <taxon>Bacillati</taxon>
        <taxon>Bacillota</taxon>
        <taxon>Clostridia</taxon>
        <taxon>Candidatus Pullichristensenella</taxon>
    </lineage>
</organism>
<accession>A0A9D0ZJH5</accession>
<reference evidence="3" key="2">
    <citation type="journal article" date="2021" name="PeerJ">
        <title>Extensive microbial diversity within the chicken gut microbiome revealed by metagenomics and culture.</title>
        <authorList>
            <person name="Gilroy R."/>
            <person name="Ravi A."/>
            <person name="Getino M."/>
            <person name="Pursley I."/>
            <person name="Horton D.L."/>
            <person name="Alikhan N.F."/>
            <person name="Baker D."/>
            <person name="Gharbi K."/>
            <person name="Hall N."/>
            <person name="Watson M."/>
            <person name="Adriaenssens E.M."/>
            <person name="Foster-Nyarko E."/>
            <person name="Jarju S."/>
            <person name="Secka A."/>
            <person name="Antonio M."/>
            <person name="Oren A."/>
            <person name="Chaudhuri R.R."/>
            <person name="La Ragione R."/>
            <person name="Hildebrand F."/>
            <person name="Pallen M.J."/>
        </authorList>
    </citation>
    <scope>NUCLEOTIDE SEQUENCE</scope>
    <source>
        <strain evidence="3">ChiSjej6B24-2974</strain>
    </source>
</reference>
<proteinExistence type="predicted"/>
<gene>
    <name evidence="3" type="ORF">IAA52_00595</name>
</gene>
<dbReference type="SUPFAM" id="SSF50998">
    <property type="entry name" value="Quinoprotein alcohol dehydrogenase-like"/>
    <property type="match status" value="1"/>
</dbReference>
<dbReference type="Gene3D" id="2.130.10.10">
    <property type="entry name" value="YVTN repeat-like/Quinoprotein amine dehydrogenase"/>
    <property type="match status" value="1"/>
</dbReference>
<name>A0A9D0ZJH5_9FIRM</name>
<evidence type="ECO:0000256" key="1">
    <source>
        <dbReference type="SAM" id="MobiDB-lite"/>
    </source>
</evidence>
<dbReference type="Gene3D" id="2.40.10.480">
    <property type="match status" value="2"/>
</dbReference>
<comment type="caution">
    <text evidence="3">The sequence shown here is derived from an EMBL/GenBank/DDBJ whole genome shotgun (WGS) entry which is preliminary data.</text>
</comment>
<dbReference type="InterPro" id="IPR002372">
    <property type="entry name" value="PQQ_rpt_dom"/>
</dbReference>